<protein>
    <submittedName>
        <fullName evidence="1">Uncharacterized protein</fullName>
    </submittedName>
</protein>
<gene>
    <name evidence="1" type="ORF">JN757_14605</name>
</gene>
<evidence type="ECO:0000313" key="2">
    <source>
        <dbReference type="Proteomes" id="UP000663686"/>
    </source>
</evidence>
<reference evidence="1 2" key="2">
    <citation type="submission" date="2021-03" db="EMBL/GenBank/DDBJ databases">
        <title>P. granadensis CT364 genome publication.</title>
        <authorList>
            <person name="Stach J."/>
            <person name="Montero-Calasanz Md.C."/>
        </authorList>
    </citation>
    <scope>NUCLEOTIDE SEQUENCE [LARGE SCALE GENOMIC DNA]</scope>
    <source>
        <strain evidence="1 2">CT364</strain>
    </source>
</reference>
<accession>A0ABX7GBA2</accession>
<proteinExistence type="predicted"/>
<dbReference type="EMBL" id="CP069352">
    <property type="protein sequence ID" value="QRK81824.1"/>
    <property type="molecule type" value="Genomic_DNA"/>
</dbReference>
<keyword evidence="2" id="KW-1185">Reference proteome</keyword>
<sequence>MYGFDKIGETLANNDQIIKNIAYYTDYQIADDYPGIKKQLRYHLHENGVVSYAVRVKGKIEIQIDKLP</sequence>
<organism evidence="1 2">
    <name type="scientific">Pseudomonas granadensis</name>
    <dbReference type="NCBI Taxonomy" id="1421430"/>
    <lineage>
        <taxon>Bacteria</taxon>
        <taxon>Pseudomonadati</taxon>
        <taxon>Pseudomonadota</taxon>
        <taxon>Gammaproteobacteria</taxon>
        <taxon>Pseudomonadales</taxon>
        <taxon>Pseudomonadaceae</taxon>
        <taxon>Pseudomonas</taxon>
    </lineage>
</organism>
<dbReference type="Proteomes" id="UP000663686">
    <property type="component" value="Chromosome"/>
</dbReference>
<reference evidence="1 2" key="1">
    <citation type="submission" date="2021-02" db="EMBL/GenBank/DDBJ databases">
        <authorList>
            <person name="Cea Torrescassana E."/>
        </authorList>
    </citation>
    <scope>NUCLEOTIDE SEQUENCE [LARGE SCALE GENOMIC DNA]</scope>
    <source>
        <strain evidence="1 2">CT364</strain>
    </source>
</reference>
<dbReference type="RefSeq" id="WP_203417977.1">
    <property type="nucleotide sequence ID" value="NZ_CP069352.1"/>
</dbReference>
<name>A0ABX7GBA2_9PSED</name>
<evidence type="ECO:0000313" key="1">
    <source>
        <dbReference type="EMBL" id="QRK81824.1"/>
    </source>
</evidence>